<dbReference type="RefSeq" id="WP_092682635.1">
    <property type="nucleotide sequence ID" value="NZ_FNMZ01000004.1"/>
</dbReference>
<dbReference type="AlphaFoldDB" id="A0A1H3ARI6"/>
<sequence length="63" mass="6091">MACVLLGVLSGLVAVILAFALEAGLAIAAMSYVAGGGAATLSVALARRGSLVGAQGRTCTRAE</sequence>
<dbReference type="EMBL" id="FNMZ01000004">
    <property type="protein sequence ID" value="SDX32312.1"/>
    <property type="molecule type" value="Genomic_DNA"/>
</dbReference>
<protein>
    <submittedName>
        <fullName evidence="1">Uncharacterized protein</fullName>
    </submittedName>
</protein>
<dbReference type="Proteomes" id="UP000199118">
    <property type="component" value="Unassembled WGS sequence"/>
</dbReference>
<evidence type="ECO:0000313" key="2">
    <source>
        <dbReference type="Proteomes" id="UP000199118"/>
    </source>
</evidence>
<gene>
    <name evidence="1" type="ORF">SAMN05444336_104296</name>
</gene>
<proteinExistence type="predicted"/>
<accession>A0A1H3ARI6</accession>
<keyword evidence="2" id="KW-1185">Reference proteome</keyword>
<evidence type="ECO:0000313" key="1">
    <source>
        <dbReference type="EMBL" id="SDX32312.1"/>
    </source>
</evidence>
<reference evidence="1 2" key="1">
    <citation type="submission" date="2016-10" db="EMBL/GenBank/DDBJ databases">
        <authorList>
            <person name="de Groot N.N."/>
        </authorList>
    </citation>
    <scope>NUCLEOTIDE SEQUENCE [LARGE SCALE GENOMIC DNA]</scope>
    <source>
        <strain evidence="1 2">DSM 17890</strain>
    </source>
</reference>
<name>A0A1H3ARI6_9RHOB</name>
<organism evidence="1 2">
    <name type="scientific">Albimonas donghaensis</name>
    <dbReference type="NCBI Taxonomy" id="356660"/>
    <lineage>
        <taxon>Bacteria</taxon>
        <taxon>Pseudomonadati</taxon>
        <taxon>Pseudomonadota</taxon>
        <taxon>Alphaproteobacteria</taxon>
        <taxon>Rhodobacterales</taxon>
        <taxon>Paracoccaceae</taxon>
        <taxon>Albimonas</taxon>
    </lineage>
</organism>